<dbReference type="RefSeq" id="WP_245688784.1">
    <property type="nucleotide sequence ID" value="NZ_FNGE01000007.1"/>
</dbReference>
<sequence length="273" mass="28338">MVSLRALAVLALAAGLAAPAGAEPPKRVVSMNLCTDQLAMALAAPGQLVSVSYLALDPRSSAMVEEAMAYPTNRGRAEEIYLLKPDLVLAGSFGGPAVAMLHRLGVPVVEVAPPTSLAEARDAIAQVGAALGRSETAEAMIADFDREVARLARPAGPDAPTAATWGANGYSIAGDTLAGDILRRAGFALVTDRLGMETSGYVPLEVLVMAQPDLIVTGSPYPGASRAEEVLDHPALERLEGHVLRVPDALWTCALPRSLEALAMLSAEAEALR</sequence>
<gene>
    <name evidence="3" type="ORF">SAMN04487971_107123</name>
</gene>
<dbReference type="Pfam" id="PF01497">
    <property type="entry name" value="Peripla_BP_2"/>
    <property type="match status" value="1"/>
</dbReference>
<organism evidence="3 4">
    <name type="scientific">Paracoccus chinensis</name>
    <dbReference type="NCBI Taxonomy" id="525640"/>
    <lineage>
        <taxon>Bacteria</taxon>
        <taxon>Pseudomonadati</taxon>
        <taxon>Pseudomonadota</taxon>
        <taxon>Alphaproteobacteria</taxon>
        <taxon>Rhodobacterales</taxon>
        <taxon>Paracoccaceae</taxon>
        <taxon>Paracoccus</taxon>
    </lineage>
</organism>
<keyword evidence="1" id="KW-0732">Signal</keyword>
<dbReference type="PROSITE" id="PS50983">
    <property type="entry name" value="FE_B12_PBP"/>
    <property type="match status" value="1"/>
</dbReference>
<feature type="domain" description="Fe/B12 periplasmic-binding" evidence="2">
    <location>
        <begin position="27"/>
        <end position="273"/>
    </location>
</feature>
<evidence type="ECO:0000256" key="1">
    <source>
        <dbReference type="SAM" id="SignalP"/>
    </source>
</evidence>
<keyword evidence="4" id="KW-1185">Reference proteome</keyword>
<accession>A0A1G9I382</accession>
<dbReference type="InterPro" id="IPR050902">
    <property type="entry name" value="ABC_Transporter_SBP"/>
</dbReference>
<dbReference type="EMBL" id="FNGE01000007">
    <property type="protein sequence ID" value="SDL19506.1"/>
    <property type="molecule type" value="Genomic_DNA"/>
</dbReference>
<evidence type="ECO:0000313" key="3">
    <source>
        <dbReference type="EMBL" id="SDL19506.1"/>
    </source>
</evidence>
<dbReference type="SUPFAM" id="SSF53807">
    <property type="entry name" value="Helical backbone' metal receptor"/>
    <property type="match status" value="1"/>
</dbReference>
<evidence type="ECO:0000313" key="4">
    <source>
        <dbReference type="Proteomes" id="UP000199555"/>
    </source>
</evidence>
<proteinExistence type="predicted"/>
<dbReference type="PANTHER" id="PTHR30535">
    <property type="entry name" value="VITAMIN B12-BINDING PROTEIN"/>
    <property type="match status" value="1"/>
</dbReference>
<dbReference type="InterPro" id="IPR002491">
    <property type="entry name" value="ABC_transptr_periplasmic_BD"/>
</dbReference>
<feature type="signal peptide" evidence="1">
    <location>
        <begin position="1"/>
        <end position="22"/>
    </location>
</feature>
<protein>
    <submittedName>
        <fullName evidence="3">Iron complex transport system substrate-binding protein</fullName>
    </submittedName>
</protein>
<dbReference type="GO" id="GO:0071281">
    <property type="term" value="P:cellular response to iron ion"/>
    <property type="evidence" value="ECO:0007669"/>
    <property type="project" value="TreeGrafter"/>
</dbReference>
<evidence type="ECO:0000259" key="2">
    <source>
        <dbReference type="PROSITE" id="PS50983"/>
    </source>
</evidence>
<feature type="chain" id="PRO_5011506945" evidence="1">
    <location>
        <begin position="23"/>
        <end position="273"/>
    </location>
</feature>
<name>A0A1G9I382_9RHOB</name>
<reference evidence="4" key="1">
    <citation type="submission" date="2016-10" db="EMBL/GenBank/DDBJ databases">
        <authorList>
            <person name="Varghese N."/>
            <person name="Submissions S."/>
        </authorList>
    </citation>
    <scope>NUCLEOTIDE SEQUENCE [LARGE SCALE GENOMIC DNA]</scope>
    <source>
        <strain evidence="4">CGMCC 1.7655</strain>
    </source>
</reference>
<dbReference type="Proteomes" id="UP000199555">
    <property type="component" value="Unassembled WGS sequence"/>
</dbReference>
<dbReference type="STRING" id="525640.SAMN04487971_107123"/>
<dbReference type="Gene3D" id="3.40.50.1980">
    <property type="entry name" value="Nitrogenase molybdenum iron protein domain"/>
    <property type="match status" value="2"/>
</dbReference>
<dbReference type="AlphaFoldDB" id="A0A1G9I382"/>
<dbReference type="PANTHER" id="PTHR30535:SF34">
    <property type="entry name" value="MOLYBDATE-BINDING PROTEIN MOLA"/>
    <property type="match status" value="1"/>
</dbReference>